<dbReference type="EMBL" id="BGPR01002186">
    <property type="protein sequence ID" value="GBM69256.1"/>
    <property type="molecule type" value="Genomic_DNA"/>
</dbReference>
<evidence type="ECO:0000313" key="3">
    <source>
        <dbReference type="Proteomes" id="UP000499080"/>
    </source>
</evidence>
<organism evidence="2 3">
    <name type="scientific">Araneus ventricosus</name>
    <name type="common">Orbweaver spider</name>
    <name type="synonym">Epeira ventricosa</name>
    <dbReference type="NCBI Taxonomy" id="182803"/>
    <lineage>
        <taxon>Eukaryota</taxon>
        <taxon>Metazoa</taxon>
        <taxon>Ecdysozoa</taxon>
        <taxon>Arthropoda</taxon>
        <taxon>Chelicerata</taxon>
        <taxon>Arachnida</taxon>
        <taxon>Araneae</taxon>
        <taxon>Araneomorphae</taxon>
        <taxon>Entelegynae</taxon>
        <taxon>Araneoidea</taxon>
        <taxon>Araneidae</taxon>
        <taxon>Araneus</taxon>
    </lineage>
</organism>
<dbReference type="Proteomes" id="UP000499080">
    <property type="component" value="Unassembled WGS sequence"/>
</dbReference>
<keyword evidence="3" id="KW-1185">Reference proteome</keyword>
<gene>
    <name evidence="2" type="ORF">AVEN_134699-2_2</name>
</gene>
<feature type="region of interest" description="Disordered" evidence="1">
    <location>
        <begin position="15"/>
        <end position="36"/>
    </location>
</feature>
<comment type="caution">
    <text evidence="2">The sequence shown here is derived from an EMBL/GenBank/DDBJ whole genome shotgun (WGS) entry which is preliminary data.</text>
</comment>
<protein>
    <submittedName>
        <fullName evidence="2">Uncharacterized protein</fullName>
    </submittedName>
</protein>
<reference evidence="2 3" key="1">
    <citation type="journal article" date="2019" name="Sci. Rep.">
        <title>Orb-weaving spider Araneus ventricosus genome elucidates the spidroin gene catalogue.</title>
        <authorList>
            <person name="Kono N."/>
            <person name="Nakamura H."/>
            <person name="Ohtoshi R."/>
            <person name="Moran D.A.P."/>
            <person name="Shinohara A."/>
            <person name="Yoshida Y."/>
            <person name="Fujiwara M."/>
            <person name="Mori M."/>
            <person name="Tomita M."/>
            <person name="Arakawa K."/>
        </authorList>
    </citation>
    <scope>NUCLEOTIDE SEQUENCE [LARGE SCALE GENOMIC DNA]</scope>
</reference>
<name>A0A4Y2HWB1_ARAVE</name>
<accession>A0A4Y2HWB1</accession>
<proteinExistence type="predicted"/>
<dbReference type="AlphaFoldDB" id="A0A4Y2HWB1"/>
<evidence type="ECO:0000313" key="2">
    <source>
        <dbReference type="EMBL" id="GBM69256.1"/>
    </source>
</evidence>
<sequence length="170" mass="18878">PLWWTAALPQKRAVHSTGGKKNLRLPHSSSSSEEDRPTDLHIFIQNNKDITVFCGYIRLDSDASSAAKRPLSGGLGCLPHRRAAVHSTTGDLVIKTFTYRKMSLICTSSSRITRDITVFFCSLISIVAWSSSPDTLVRLEALPHRRAAVHTRKMRSCELTLPLHPQESVS</sequence>
<feature type="non-terminal residue" evidence="2">
    <location>
        <position position="1"/>
    </location>
</feature>
<evidence type="ECO:0000256" key="1">
    <source>
        <dbReference type="SAM" id="MobiDB-lite"/>
    </source>
</evidence>